<evidence type="ECO:0000313" key="2">
    <source>
        <dbReference type="EMBL" id="QPH00666.1"/>
    </source>
</evidence>
<reference evidence="2 3" key="1">
    <citation type="journal article" date="2018" name="PLoS Genet.">
        <title>Repeat elements organise 3D genome structure and mediate transcription in the filamentous fungus Epichloe festucae.</title>
        <authorList>
            <person name="Winter D.J."/>
            <person name="Ganley A.R.D."/>
            <person name="Young C.A."/>
            <person name="Liachko I."/>
            <person name="Schardl C.L."/>
            <person name="Dupont P.Y."/>
            <person name="Berry D."/>
            <person name="Ram A."/>
            <person name="Scott B."/>
            <person name="Cox M.P."/>
        </authorList>
    </citation>
    <scope>NUCLEOTIDE SEQUENCE [LARGE SCALE GENOMIC DNA]</scope>
    <source>
        <strain evidence="2 3">Fl1</strain>
    </source>
</reference>
<accession>A0A7S9KSD0</accession>
<keyword evidence="3" id="KW-1185">Reference proteome</keyword>
<feature type="region of interest" description="Disordered" evidence="1">
    <location>
        <begin position="1"/>
        <end position="27"/>
    </location>
</feature>
<dbReference type="EMBL" id="CP031387">
    <property type="protein sequence ID" value="QPH00666.1"/>
    <property type="molecule type" value="Genomic_DNA"/>
</dbReference>
<gene>
    <name evidence="2" type="ORF">C2857_004511</name>
</gene>
<evidence type="ECO:0000313" key="3">
    <source>
        <dbReference type="Proteomes" id="UP000594364"/>
    </source>
</evidence>
<sequence>MASSFTSCVPVETRPISSGRTTHGRHHTSLTCATLAGTQAGVPHLQEKTYRNHLPWSSLTF</sequence>
<proteinExistence type="predicted"/>
<evidence type="ECO:0000256" key="1">
    <source>
        <dbReference type="SAM" id="MobiDB-lite"/>
    </source>
</evidence>
<organism evidence="2 3">
    <name type="scientific">Epichloe festucae (strain Fl1)</name>
    <dbReference type="NCBI Taxonomy" id="877507"/>
    <lineage>
        <taxon>Eukaryota</taxon>
        <taxon>Fungi</taxon>
        <taxon>Dikarya</taxon>
        <taxon>Ascomycota</taxon>
        <taxon>Pezizomycotina</taxon>
        <taxon>Sordariomycetes</taxon>
        <taxon>Hypocreomycetidae</taxon>
        <taxon>Hypocreales</taxon>
        <taxon>Clavicipitaceae</taxon>
        <taxon>Epichloe</taxon>
    </lineage>
</organism>
<dbReference type="AlphaFoldDB" id="A0A7S9KSD0"/>
<dbReference type="Proteomes" id="UP000594364">
    <property type="component" value="Chromosome 3"/>
</dbReference>
<protein>
    <submittedName>
        <fullName evidence="2">Uncharacterized protein</fullName>
    </submittedName>
</protein>
<name>A0A7S9KSD0_EPIFF</name>